<dbReference type="WBParaSite" id="ECPE_0000179301-mRNA-1">
    <property type="protein sequence ID" value="ECPE_0000179301-mRNA-1"/>
    <property type="gene ID" value="ECPE_0000179301"/>
</dbReference>
<feature type="region of interest" description="Disordered" evidence="1">
    <location>
        <begin position="16"/>
        <end position="78"/>
    </location>
</feature>
<dbReference type="AlphaFoldDB" id="A0A183A4A8"/>
<accession>A0A183A4A8</accession>
<evidence type="ECO:0000313" key="2">
    <source>
        <dbReference type="WBParaSite" id="ECPE_0000179301-mRNA-1"/>
    </source>
</evidence>
<protein>
    <submittedName>
        <fullName evidence="2">PNMA1</fullName>
    </submittedName>
</protein>
<feature type="compositionally biased region" description="Basic and acidic residues" evidence="1">
    <location>
        <begin position="30"/>
        <end position="40"/>
    </location>
</feature>
<reference evidence="2" key="1">
    <citation type="submission" date="2016-06" db="UniProtKB">
        <authorList>
            <consortium name="WormBaseParasite"/>
        </authorList>
    </citation>
    <scope>IDENTIFICATION</scope>
</reference>
<proteinExistence type="predicted"/>
<organism evidence="2">
    <name type="scientific">Echinostoma caproni</name>
    <dbReference type="NCBI Taxonomy" id="27848"/>
    <lineage>
        <taxon>Eukaryota</taxon>
        <taxon>Metazoa</taxon>
        <taxon>Spiralia</taxon>
        <taxon>Lophotrochozoa</taxon>
        <taxon>Platyhelminthes</taxon>
        <taxon>Trematoda</taxon>
        <taxon>Digenea</taxon>
        <taxon>Plagiorchiida</taxon>
        <taxon>Echinostomata</taxon>
        <taxon>Echinostomatoidea</taxon>
        <taxon>Echinostomatidae</taxon>
        <taxon>Echinostoma</taxon>
    </lineage>
</organism>
<name>A0A183A4A8_9TREM</name>
<evidence type="ECO:0000256" key="1">
    <source>
        <dbReference type="SAM" id="MobiDB-lite"/>
    </source>
</evidence>
<sequence length="78" mass="8584">LESSKPGVIAESVSAAVQSATAVEPQSPKSECRSTPDRSEPTAAKSEVLPAKSNKQQQQRRRKHGRRKARDDWPDDDD</sequence>
<feature type="compositionally biased region" description="Basic residues" evidence="1">
    <location>
        <begin position="58"/>
        <end position="68"/>
    </location>
</feature>